<feature type="region of interest" description="Disordered" evidence="3">
    <location>
        <begin position="115"/>
        <end position="156"/>
    </location>
</feature>
<dbReference type="InterPro" id="IPR032528">
    <property type="entry name" value="Ribosom_S30AE_C"/>
</dbReference>
<accession>A0ABW2SJC8</accession>
<gene>
    <name evidence="2 5" type="primary">hpf</name>
    <name evidence="5" type="ORF">ACFQWG_02935</name>
</gene>
<dbReference type="InterPro" id="IPR036567">
    <property type="entry name" value="RHF-like"/>
</dbReference>
<feature type="domain" description="Sigma 54 modulation/S30EA ribosomal protein C-terminal" evidence="4">
    <location>
        <begin position="154"/>
        <end position="208"/>
    </location>
</feature>
<dbReference type="RefSeq" id="WP_380971942.1">
    <property type="nucleotide sequence ID" value="NZ_JBHTEF010000001.1"/>
</dbReference>
<dbReference type="Pfam" id="PF16321">
    <property type="entry name" value="Ribosom_S30AE_C"/>
    <property type="match status" value="1"/>
</dbReference>
<dbReference type="InterPro" id="IPR003489">
    <property type="entry name" value="RHF/RaiA"/>
</dbReference>
<comment type="caution">
    <text evidence="5">The sequence shown here is derived from an EMBL/GenBank/DDBJ whole genome shotgun (WGS) entry which is preliminary data.</text>
</comment>
<dbReference type="PANTHER" id="PTHR33231">
    <property type="entry name" value="30S RIBOSOMAL PROTEIN"/>
    <property type="match status" value="1"/>
</dbReference>
<evidence type="ECO:0000256" key="1">
    <source>
        <dbReference type="ARBA" id="ARBA00022845"/>
    </source>
</evidence>
<proteinExistence type="inferred from homology"/>
<keyword evidence="1 2" id="KW-0810">Translation regulation</keyword>
<evidence type="ECO:0000313" key="6">
    <source>
        <dbReference type="Proteomes" id="UP001596527"/>
    </source>
</evidence>
<dbReference type="Pfam" id="PF02482">
    <property type="entry name" value="Ribosomal_S30AE"/>
    <property type="match status" value="1"/>
</dbReference>
<evidence type="ECO:0000313" key="5">
    <source>
        <dbReference type="EMBL" id="MFC7580177.1"/>
    </source>
</evidence>
<reference evidence="6" key="1">
    <citation type="journal article" date="2019" name="Int. J. Syst. Evol. Microbiol.">
        <title>The Global Catalogue of Microorganisms (GCM) 10K type strain sequencing project: providing services to taxonomists for standard genome sequencing and annotation.</title>
        <authorList>
            <consortium name="The Broad Institute Genomics Platform"/>
            <consortium name="The Broad Institute Genome Sequencing Center for Infectious Disease"/>
            <person name="Wu L."/>
            <person name="Ma J."/>
        </authorList>
    </citation>
    <scope>NUCLEOTIDE SEQUENCE [LARGE SCALE GENOMIC DNA]</scope>
    <source>
        <strain evidence="6">CCUG 56698</strain>
    </source>
</reference>
<dbReference type="NCBIfam" id="TIGR00741">
    <property type="entry name" value="yfiA"/>
    <property type="match status" value="1"/>
</dbReference>
<dbReference type="Proteomes" id="UP001596527">
    <property type="component" value="Unassembled WGS sequence"/>
</dbReference>
<dbReference type="CDD" id="cd00552">
    <property type="entry name" value="RaiA"/>
    <property type="match status" value="1"/>
</dbReference>
<dbReference type="Gene3D" id="3.30.160.100">
    <property type="entry name" value="Ribosome hibernation promotion factor-like"/>
    <property type="match status" value="1"/>
</dbReference>
<organism evidence="5 6">
    <name type="scientific">Schaalia naturae</name>
    <dbReference type="NCBI Taxonomy" id="635203"/>
    <lineage>
        <taxon>Bacteria</taxon>
        <taxon>Bacillati</taxon>
        <taxon>Actinomycetota</taxon>
        <taxon>Actinomycetes</taxon>
        <taxon>Actinomycetales</taxon>
        <taxon>Actinomycetaceae</taxon>
        <taxon>Schaalia</taxon>
    </lineage>
</organism>
<dbReference type="EMBL" id="JBHTEF010000001">
    <property type="protein sequence ID" value="MFC7580177.1"/>
    <property type="molecule type" value="Genomic_DNA"/>
</dbReference>
<dbReference type="InterPro" id="IPR034694">
    <property type="entry name" value="HPF_long/plastid"/>
</dbReference>
<sequence>MDITVVGRNAEIHPNFRDYVEEKVSKTTQFYPRAQRADVELTHERNPRQADTAERIEITVFGKGPVIRAEAASGDRYAAVDIAVDKLFERLRRARDRAKDHRRRLPADIVEDAVPEGLAGLKKPTPPEPPAEPPLRSAQDLRPGEAREEQLGDSPVVVRQKVHEAEPMSVDDALYQMELVGHPFFLFVDKETRQPCAVYRRHGWTYGVIRLNTKISA</sequence>
<evidence type="ECO:0000256" key="3">
    <source>
        <dbReference type="SAM" id="MobiDB-lite"/>
    </source>
</evidence>
<comment type="function">
    <text evidence="2">Required for dimerization of active 70S ribosomes into 100S ribosomes in stationary phase; 100S ribosomes are translationally inactive and sometimes present during exponential growth.</text>
</comment>
<comment type="similarity">
    <text evidence="2">Belongs to the HPF/YfiA ribosome-associated protein family. Long HPF subfamily.</text>
</comment>
<dbReference type="InterPro" id="IPR050574">
    <property type="entry name" value="HPF/YfiA_ribosome-assoc"/>
</dbReference>
<dbReference type="HAMAP" id="MF_00839">
    <property type="entry name" value="HPF"/>
    <property type="match status" value="1"/>
</dbReference>
<dbReference type="SUPFAM" id="SSF69754">
    <property type="entry name" value="Ribosome binding protein Y (YfiA homologue)"/>
    <property type="match status" value="1"/>
</dbReference>
<comment type="subcellular location">
    <subcellularLocation>
        <location evidence="2">Cytoplasm</location>
    </subcellularLocation>
</comment>
<feature type="compositionally biased region" description="Pro residues" evidence="3">
    <location>
        <begin position="124"/>
        <end position="133"/>
    </location>
</feature>
<comment type="subunit">
    <text evidence="2">Interacts with 100S ribosomes.</text>
</comment>
<protein>
    <recommendedName>
        <fullName evidence="2">Ribosome hibernation promoting factor</fullName>
        <shortName evidence="2">HPF</shortName>
    </recommendedName>
</protein>
<dbReference type="InterPro" id="IPR038416">
    <property type="entry name" value="Ribosom_S30AE_C_sf"/>
</dbReference>
<dbReference type="PANTHER" id="PTHR33231:SF1">
    <property type="entry name" value="30S RIBOSOMAL PROTEIN"/>
    <property type="match status" value="1"/>
</dbReference>
<name>A0ABW2SJC8_9ACTO</name>
<evidence type="ECO:0000256" key="2">
    <source>
        <dbReference type="HAMAP-Rule" id="MF_00839"/>
    </source>
</evidence>
<dbReference type="Gene3D" id="3.30.505.50">
    <property type="entry name" value="Sigma 54 modulation/S30EA ribosomal protein, C-terminal domain"/>
    <property type="match status" value="1"/>
</dbReference>
<keyword evidence="2" id="KW-0963">Cytoplasm</keyword>
<keyword evidence="6" id="KW-1185">Reference proteome</keyword>
<evidence type="ECO:0000259" key="4">
    <source>
        <dbReference type="Pfam" id="PF16321"/>
    </source>
</evidence>